<reference evidence="1 2" key="1">
    <citation type="journal article" date="2015" name="Sci. Rep.">
        <title>Unraveling adaptation of Pontibacter korlensis to radiation and infertility in desert through complete genome and comparative transcriptomic analysis.</title>
        <authorList>
            <person name="Dai J."/>
            <person name="Dai W."/>
            <person name="Qiu C."/>
            <person name="Yang Z."/>
            <person name="Zhang Y."/>
            <person name="Zhou M."/>
            <person name="Zhang L."/>
            <person name="Fang C."/>
            <person name="Gao Q."/>
            <person name="Yang Q."/>
            <person name="Li X."/>
            <person name="Wang Z."/>
            <person name="Wang Z."/>
            <person name="Jia Z."/>
            <person name="Chen X."/>
        </authorList>
    </citation>
    <scope>NUCLEOTIDE SEQUENCE [LARGE SCALE GENOMIC DNA]</scope>
    <source>
        <strain evidence="1 2">X14-1T</strain>
    </source>
</reference>
<sequence>MSLKNRCITTIAIPQMDKYVTYSIGLVLSGATACTSLSEGQENLPPPLPANERVTLRSDPNQSLRERMDGQASEINRKRNIEQLDLNKPAMTPNNLRPQLLPFAPVDSTRHNIYWPLDPVVRPLPANQE</sequence>
<dbReference type="HOGENOM" id="CLU_1946821_0_0_10"/>
<dbReference type="KEGG" id="pko:PKOR_10385"/>
<dbReference type="PATRIC" id="fig|400092.3.peg.2273"/>
<organism evidence="1 2">
    <name type="scientific">Pontibacter korlensis</name>
    <dbReference type="NCBI Taxonomy" id="400092"/>
    <lineage>
        <taxon>Bacteria</taxon>
        <taxon>Pseudomonadati</taxon>
        <taxon>Bacteroidota</taxon>
        <taxon>Cytophagia</taxon>
        <taxon>Cytophagales</taxon>
        <taxon>Hymenobacteraceae</taxon>
        <taxon>Pontibacter</taxon>
    </lineage>
</organism>
<dbReference type="PROSITE" id="PS51257">
    <property type="entry name" value="PROKAR_LIPOPROTEIN"/>
    <property type="match status" value="1"/>
</dbReference>
<name>A0A0E3UWJ4_9BACT</name>
<dbReference type="EMBL" id="CP009621">
    <property type="protein sequence ID" value="AKD03457.1"/>
    <property type="molecule type" value="Genomic_DNA"/>
</dbReference>
<evidence type="ECO:0000313" key="1">
    <source>
        <dbReference type="EMBL" id="AKD03457.1"/>
    </source>
</evidence>
<protein>
    <recommendedName>
        <fullName evidence="3">Lipoprotein</fullName>
    </recommendedName>
</protein>
<evidence type="ECO:0008006" key="3">
    <source>
        <dbReference type="Google" id="ProtNLM"/>
    </source>
</evidence>
<keyword evidence="2" id="KW-1185">Reference proteome</keyword>
<dbReference type="AlphaFoldDB" id="A0A0E3UWJ4"/>
<dbReference type="Proteomes" id="UP000033109">
    <property type="component" value="Chromosome"/>
</dbReference>
<gene>
    <name evidence="1" type="ORF">PKOR_10385</name>
</gene>
<proteinExistence type="predicted"/>
<evidence type="ECO:0000313" key="2">
    <source>
        <dbReference type="Proteomes" id="UP000033109"/>
    </source>
</evidence>
<accession>A0A0E3UWJ4</accession>